<dbReference type="EMBL" id="JAGYWB010000017">
    <property type="protein sequence ID" value="KAI0494143.1"/>
    <property type="molecule type" value="Genomic_DNA"/>
</dbReference>
<keyword evidence="3" id="KW-1133">Transmembrane helix</keyword>
<dbReference type="InterPro" id="IPR043577">
    <property type="entry name" value="AE"/>
</dbReference>
<evidence type="ECO:0000256" key="2">
    <source>
        <dbReference type="PIRSR" id="PIRSR019663-1"/>
    </source>
</evidence>
<gene>
    <name evidence="4" type="ORF">KFK09_024274</name>
</gene>
<feature type="active site" evidence="2">
    <location>
        <position position="168"/>
    </location>
</feature>
<dbReference type="FunFam" id="3.40.50.1460:FF:000005">
    <property type="entry name" value="Vacuolar-processing enzyme beta-isozyme"/>
    <property type="match status" value="1"/>
</dbReference>
<organism evidence="4 5">
    <name type="scientific">Dendrobium nobile</name>
    <name type="common">Orchid</name>
    <dbReference type="NCBI Taxonomy" id="94219"/>
    <lineage>
        <taxon>Eukaryota</taxon>
        <taxon>Viridiplantae</taxon>
        <taxon>Streptophyta</taxon>
        <taxon>Embryophyta</taxon>
        <taxon>Tracheophyta</taxon>
        <taxon>Spermatophyta</taxon>
        <taxon>Magnoliopsida</taxon>
        <taxon>Liliopsida</taxon>
        <taxon>Asparagales</taxon>
        <taxon>Orchidaceae</taxon>
        <taxon>Epidendroideae</taxon>
        <taxon>Malaxideae</taxon>
        <taxon>Dendrobiinae</taxon>
        <taxon>Dendrobium</taxon>
    </lineage>
</organism>
<dbReference type="PANTHER" id="PTHR12000:SF50">
    <property type="entry name" value="VACUOLAR-PROCESSING ENZYME GAMMA-ISOZYME"/>
    <property type="match status" value="1"/>
</dbReference>
<dbReference type="PIRSF" id="PIRSF500139">
    <property type="entry name" value="AE"/>
    <property type="match status" value="1"/>
</dbReference>
<accession>A0A8T3ADL5</accession>
<dbReference type="GO" id="GO:0005773">
    <property type="term" value="C:vacuole"/>
    <property type="evidence" value="ECO:0007669"/>
    <property type="project" value="GOC"/>
</dbReference>
<dbReference type="GO" id="GO:0006624">
    <property type="term" value="P:vacuolar protein processing"/>
    <property type="evidence" value="ECO:0007669"/>
    <property type="project" value="TreeGrafter"/>
</dbReference>
<proteinExistence type="inferred from homology"/>
<dbReference type="GO" id="GO:0051603">
    <property type="term" value="P:proteolysis involved in protein catabolic process"/>
    <property type="evidence" value="ECO:0007669"/>
    <property type="project" value="InterPro"/>
</dbReference>
<name>A0A8T3ADL5_DENNO</name>
<dbReference type="AlphaFoldDB" id="A0A8T3ADL5"/>
<evidence type="ECO:0000256" key="1">
    <source>
        <dbReference type="ARBA" id="ARBA00009941"/>
    </source>
</evidence>
<feature type="transmembrane region" description="Helical" evidence="3">
    <location>
        <begin position="6"/>
        <end position="28"/>
    </location>
</feature>
<dbReference type="PIRSF" id="PIRSF019663">
    <property type="entry name" value="Legumain"/>
    <property type="match status" value="1"/>
</dbReference>
<dbReference type="InterPro" id="IPR001096">
    <property type="entry name" value="Peptidase_C13"/>
</dbReference>
<evidence type="ECO:0000313" key="4">
    <source>
        <dbReference type="EMBL" id="KAI0494143.1"/>
    </source>
</evidence>
<keyword evidence="3" id="KW-0812">Transmembrane</keyword>
<protein>
    <submittedName>
        <fullName evidence="4">Uncharacterized protein</fullName>
    </submittedName>
</protein>
<feature type="active site" description="Nucleophile" evidence="2">
    <location>
        <position position="210"/>
    </location>
</feature>
<evidence type="ECO:0000256" key="3">
    <source>
        <dbReference type="SAM" id="Phobius"/>
    </source>
</evidence>
<dbReference type="Pfam" id="PF01650">
    <property type="entry name" value="Peptidase_C13"/>
    <property type="match status" value="1"/>
</dbReference>
<dbReference type="Proteomes" id="UP000829196">
    <property type="component" value="Unassembled WGS sequence"/>
</dbReference>
<comment type="similarity">
    <text evidence="1">Belongs to the peptidase C13 family.</text>
</comment>
<dbReference type="PRINTS" id="PR00776">
    <property type="entry name" value="HEMOGLOBNASE"/>
</dbReference>
<evidence type="ECO:0000313" key="5">
    <source>
        <dbReference type="Proteomes" id="UP000829196"/>
    </source>
</evidence>
<keyword evidence="5" id="KW-1185">Reference proteome</keyword>
<dbReference type="SMR" id="A0A8T3ADL5"/>
<dbReference type="PANTHER" id="PTHR12000">
    <property type="entry name" value="HEMOGLOBINASE FAMILY MEMBER"/>
    <property type="match status" value="1"/>
</dbReference>
<reference evidence="4" key="1">
    <citation type="journal article" date="2022" name="Front. Genet.">
        <title>Chromosome-Scale Assembly of the Dendrobium nobile Genome Provides Insights Into the Molecular Mechanism of the Biosynthesis of the Medicinal Active Ingredient of Dendrobium.</title>
        <authorList>
            <person name="Xu Q."/>
            <person name="Niu S.-C."/>
            <person name="Li K.-L."/>
            <person name="Zheng P.-J."/>
            <person name="Zhang X.-J."/>
            <person name="Jia Y."/>
            <person name="Liu Y."/>
            <person name="Niu Y.-X."/>
            <person name="Yu L.-H."/>
            <person name="Chen D.-F."/>
            <person name="Zhang G.-Q."/>
        </authorList>
    </citation>
    <scope>NUCLEOTIDE SEQUENCE</scope>
    <source>
        <tissue evidence="4">Leaf</tissue>
    </source>
</reference>
<dbReference type="Gene3D" id="3.40.50.1460">
    <property type="match status" value="1"/>
</dbReference>
<comment type="caution">
    <text evidence="4">The sequence shown here is derived from an EMBL/GenBank/DDBJ whole genome shotgun (WGS) entry which is preliminary data.</text>
</comment>
<dbReference type="GO" id="GO:0004197">
    <property type="term" value="F:cysteine-type endopeptidase activity"/>
    <property type="evidence" value="ECO:0007669"/>
    <property type="project" value="InterPro"/>
</dbReference>
<keyword evidence="3" id="KW-0472">Membrane</keyword>
<dbReference type="OrthoDB" id="192611at2759"/>
<sequence length="329" mass="36847">MASKVLRLLFIALICVSILYLLSFHLFIHLPAEISSHRLKAGWNDSVETRWAILVAGSKGYSNYRHQADICHAYQIMKNGGLKDENIIVFMYDDIAYHKKNPRPGIIINRPDGGDVYAGVPKDYIGDDVNVNNFFAVLLGDKKSLSGGSGKVVDSGPDDHIFIFYTDHGNTGFLAMPTNSVIKAKDFITVLKKKHASNSYKKMVIYLQACHSGSIFKNLLPEDMNIYATTSSNDMENSFPTYCPGYNPSPPLEYSTCLGTLYSVSWMEYSDSHNLRTKTLRELYELVKTRTSVHGTYLHGSHVMEFGDLNIGEEKVFKFIGSNPVNDNS</sequence>